<accession>A0A5M3VZL2</accession>
<keyword evidence="2" id="KW-1185">Reference proteome</keyword>
<comment type="caution">
    <text evidence="1">The sequence shown here is derived from an EMBL/GenBank/DDBJ whole genome shotgun (WGS) entry which is preliminary data.</text>
</comment>
<evidence type="ECO:0000313" key="2">
    <source>
        <dbReference type="Proteomes" id="UP000334990"/>
    </source>
</evidence>
<dbReference type="EMBL" id="BLAD01000044">
    <property type="protein sequence ID" value="GES00281.1"/>
    <property type="molecule type" value="Genomic_DNA"/>
</dbReference>
<evidence type="ECO:0000313" key="1">
    <source>
        <dbReference type="EMBL" id="GES00281.1"/>
    </source>
</evidence>
<name>A0A5M3VZL2_9ACTN</name>
<dbReference type="OrthoDB" id="3530389at2"/>
<dbReference type="Gene3D" id="1.20.5.340">
    <property type="match status" value="1"/>
</dbReference>
<dbReference type="SUPFAM" id="SSF57997">
    <property type="entry name" value="Tropomyosin"/>
    <property type="match status" value="1"/>
</dbReference>
<protein>
    <submittedName>
        <fullName evidence="1">Uncharacterized protein</fullName>
    </submittedName>
</protein>
<gene>
    <name evidence="1" type="ORF">Acor_23440</name>
</gene>
<dbReference type="Proteomes" id="UP000334990">
    <property type="component" value="Unassembled WGS sequence"/>
</dbReference>
<sequence>MLTLEDRVTTLEVEVRKLHEKQLPREAAQTRAIAEDAQKSAAAAHATPNEVHAQLNAFRKDIMIEFGKVHAVLATHTRKLDKVDSRLSAHDQRFDRIEHTLKEHDQRFDRIEHTLKEHGEQFDSLTGRLKRVEDGQVEANKMLQTILQVLQAK</sequence>
<proteinExistence type="predicted"/>
<reference evidence="1 2" key="1">
    <citation type="submission" date="2019-10" db="EMBL/GenBank/DDBJ databases">
        <title>Whole genome shotgun sequence of Acrocarpospora corrugata NBRC 13972.</title>
        <authorList>
            <person name="Ichikawa N."/>
            <person name="Kimura A."/>
            <person name="Kitahashi Y."/>
            <person name="Komaki H."/>
            <person name="Oguchi A."/>
        </authorList>
    </citation>
    <scope>NUCLEOTIDE SEQUENCE [LARGE SCALE GENOMIC DNA]</scope>
    <source>
        <strain evidence="1 2">NBRC 13972</strain>
    </source>
</reference>
<organism evidence="1 2">
    <name type="scientific">Acrocarpospora corrugata</name>
    <dbReference type="NCBI Taxonomy" id="35763"/>
    <lineage>
        <taxon>Bacteria</taxon>
        <taxon>Bacillati</taxon>
        <taxon>Actinomycetota</taxon>
        <taxon>Actinomycetes</taxon>
        <taxon>Streptosporangiales</taxon>
        <taxon>Streptosporangiaceae</taxon>
        <taxon>Acrocarpospora</taxon>
    </lineage>
</organism>
<dbReference type="RefSeq" id="WP_155336634.1">
    <property type="nucleotide sequence ID" value="NZ_BAAABN010000033.1"/>
</dbReference>
<dbReference type="AlphaFoldDB" id="A0A5M3VZL2"/>